<dbReference type="Proteomes" id="UP001187192">
    <property type="component" value="Unassembled WGS sequence"/>
</dbReference>
<evidence type="ECO:0000256" key="1">
    <source>
        <dbReference type="SAM" id="Phobius"/>
    </source>
</evidence>
<comment type="caution">
    <text evidence="2">The sequence shown here is derived from an EMBL/GenBank/DDBJ whole genome shotgun (WGS) entry which is preliminary data.</text>
</comment>
<evidence type="ECO:0000313" key="2">
    <source>
        <dbReference type="EMBL" id="GMN47873.1"/>
    </source>
</evidence>
<keyword evidence="1" id="KW-0812">Transmembrane</keyword>
<keyword evidence="1" id="KW-1133">Transmembrane helix</keyword>
<name>A0AA88D6Q5_FICCA</name>
<keyword evidence="3" id="KW-1185">Reference proteome</keyword>
<dbReference type="AlphaFoldDB" id="A0AA88D6Q5"/>
<keyword evidence="1" id="KW-0472">Membrane</keyword>
<dbReference type="EMBL" id="BTGU01000026">
    <property type="protein sequence ID" value="GMN47873.1"/>
    <property type="molecule type" value="Genomic_DNA"/>
</dbReference>
<accession>A0AA88D6Q5</accession>
<feature type="transmembrane region" description="Helical" evidence="1">
    <location>
        <begin position="24"/>
        <end position="44"/>
    </location>
</feature>
<reference evidence="2" key="1">
    <citation type="submission" date="2023-07" db="EMBL/GenBank/DDBJ databases">
        <title>draft genome sequence of fig (Ficus carica).</title>
        <authorList>
            <person name="Takahashi T."/>
            <person name="Nishimura K."/>
        </authorList>
    </citation>
    <scope>NUCLEOTIDE SEQUENCE</scope>
</reference>
<organism evidence="2 3">
    <name type="scientific">Ficus carica</name>
    <name type="common">Common fig</name>
    <dbReference type="NCBI Taxonomy" id="3494"/>
    <lineage>
        <taxon>Eukaryota</taxon>
        <taxon>Viridiplantae</taxon>
        <taxon>Streptophyta</taxon>
        <taxon>Embryophyta</taxon>
        <taxon>Tracheophyta</taxon>
        <taxon>Spermatophyta</taxon>
        <taxon>Magnoliopsida</taxon>
        <taxon>eudicotyledons</taxon>
        <taxon>Gunneridae</taxon>
        <taxon>Pentapetalae</taxon>
        <taxon>rosids</taxon>
        <taxon>fabids</taxon>
        <taxon>Rosales</taxon>
        <taxon>Moraceae</taxon>
        <taxon>Ficeae</taxon>
        <taxon>Ficus</taxon>
    </lineage>
</organism>
<sequence>MAVKANITASNFTLSTEVHDSIRGLASTCLVVNLLAIVGMLSYAQMTQVASHESTPHGKALNSSKLLARVKYFGSIFTEFAFARGMQNIMYSKPNLIALPSLSNFAFDGYTSKCSLNTTRNVEKYILINQLSTAGGRWVDPTHFMPVIRQNSLMENLPRSSPTSNHRVSPIP</sequence>
<gene>
    <name evidence="2" type="ORF">TIFTF001_017035</name>
</gene>
<proteinExistence type="predicted"/>
<evidence type="ECO:0000313" key="3">
    <source>
        <dbReference type="Proteomes" id="UP001187192"/>
    </source>
</evidence>
<protein>
    <submittedName>
        <fullName evidence="2">Uncharacterized protein</fullName>
    </submittedName>
</protein>